<gene>
    <name evidence="2" type="ORF">MOZ60_02560</name>
</gene>
<dbReference type="EMBL" id="JALBUR010000003">
    <property type="protein sequence ID" value="MDX8418972.1"/>
    <property type="molecule type" value="Genomic_DNA"/>
</dbReference>
<comment type="caution">
    <text evidence="2">The sequence shown here is derived from an EMBL/GenBank/DDBJ whole genome shotgun (WGS) entry which is preliminary data.</text>
</comment>
<dbReference type="AlphaFoldDB" id="A0AB35U3U5"/>
<proteinExistence type="predicted"/>
<reference evidence="2 3" key="1">
    <citation type="submission" date="2022-03" db="EMBL/GenBank/DDBJ databases">
        <title>Novel taxa within the pig intestine.</title>
        <authorList>
            <person name="Wylensek D."/>
            <person name="Bishof K."/>
            <person name="Afrizal A."/>
            <person name="Clavel T."/>
        </authorList>
    </citation>
    <scope>NUCLEOTIDE SEQUENCE [LARGE SCALE GENOMIC DNA]</scope>
    <source>
        <strain evidence="2 3">CLA-KB-P133</strain>
    </source>
</reference>
<accession>A0AB35U3U5</accession>
<name>A0AB35U3U5_9FIRM</name>
<evidence type="ECO:0000313" key="3">
    <source>
        <dbReference type="Proteomes" id="UP001286174"/>
    </source>
</evidence>
<dbReference type="InterPro" id="IPR025682">
    <property type="entry name" value="CpXC_dom"/>
</dbReference>
<sequence>MSKNHDVKYKCPYCGYVFDMTVYDAVNVQQDPDLRDRCVYGEIFQQECPHCHKQFLVQNDLLYEDPIHKFAIWVCAHDFGKMDIRAFTKPLVQKGYVLRRCATVKEFTEKIQILEDGVNDVMVELAKYDCFIEFVDNKKGKPEDITSIEYQRTENDVMHINVKTGDKGMAFMIPTAMLEEEMNQKPERYKVDDSEMPLVNADWMVSLFMSPAGRA</sequence>
<evidence type="ECO:0000313" key="2">
    <source>
        <dbReference type="EMBL" id="MDX8418972.1"/>
    </source>
</evidence>
<keyword evidence="3" id="KW-1185">Reference proteome</keyword>
<organism evidence="2 3">
    <name type="scientific">Grylomicrobium aquisgranensis</name>
    <dbReference type="NCBI Taxonomy" id="2926318"/>
    <lineage>
        <taxon>Bacteria</taxon>
        <taxon>Bacillati</taxon>
        <taxon>Bacillota</taxon>
        <taxon>Erysipelotrichia</taxon>
        <taxon>Erysipelotrichales</taxon>
        <taxon>Erysipelotrichaceae</taxon>
        <taxon>Grylomicrobium</taxon>
    </lineage>
</organism>
<protein>
    <submittedName>
        <fullName evidence="2">CpXC domain-containing protein</fullName>
    </submittedName>
</protein>
<feature type="domain" description="CpXC" evidence="1">
    <location>
        <begin position="10"/>
        <end position="127"/>
    </location>
</feature>
<evidence type="ECO:0000259" key="1">
    <source>
        <dbReference type="Pfam" id="PF14353"/>
    </source>
</evidence>
<dbReference type="RefSeq" id="WP_277652590.1">
    <property type="nucleotide sequence ID" value="NZ_JALBUR010000003.1"/>
</dbReference>
<dbReference type="Proteomes" id="UP001286174">
    <property type="component" value="Unassembled WGS sequence"/>
</dbReference>
<dbReference type="Pfam" id="PF14353">
    <property type="entry name" value="CpXC"/>
    <property type="match status" value="1"/>
</dbReference>